<dbReference type="OrthoDB" id="21094at2"/>
<dbReference type="NCBIfam" id="TIGR00427">
    <property type="entry name" value="NAAT family transporter"/>
    <property type="match status" value="1"/>
</dbReference>
<proteinExistence type="inferred from homology"/>
<dbReference type="Pfam" id="PF01914">
    <property type="entry name" value="MarC"/>
    <property type="match status" value="1"/>
</dbReference>
<dbReference type="InterPro" id="IPR002771">
    <property type="entry name" value="Multi_antbiot-R_MarC"/>
</dbReference>
<evidence type="ECO:0000256" key="7">
    <source>
        <dbReference type="RuleBase" id="RU362048"/>
    </source>
</evidence>
<evidence type="ECO:0000256" key="2">
    <source>
        <dbReference type="ARBA" id="ARBA00009784"/>
    </source>
</evidence>
<feature type="transmembrane region" description="Helical" evidence="7">
    <location>
        <begin position="6"/>
        <end position="28"/>
    </location>
</feature>
<keyword evidence="5 7" id="KW-1133">Transmembrane helix</keyword>
<evidence type="ECO:0000256" key="1">
    <source>
        <dbReference type="ARBA" id="ARBA00004651"/>
    </source>
</evidence>
<feature type="transmembrane region" description="Helical" evidence="7">
    <location>
        <begin position="134"/>
        <end position="153"/>
    </location>
</feature>
<dbReference type="AlphaFoldDB" id="A0A1Y4DPP6"/>
<keyword evidence="3" id="KW-1003">Cell membrane</keyword>
<comment type="similarity">
    <text evidence="2 7">Belongs to the UPF0056 (MarC) family.</text>
</comment>
<evidence type="ECO:0000313" key="9">
    <source>
        <dbReference type="Proteomes" id="UP000196368"/>
    </source>
</evidence>
<evidence type="ECO:0000256" key="4">
    <source>
        <dbReference type="ARBA" id="ARBA00022692"/>
    </source>
</evidence>
<feature type="transmembrane region" description="Helical" evidence="7">
    <location>
        <begin position="70"/>
        <end position="89"/>
    </location>
</feature>
<comment type="subcellular location">
    <subcellularLocation>
        <location evidence="1 7">Cell membrane</location>
        <topology evidence="1 7">Multi-pass membrane protein</topology>
    </subcellularLocation>
</comment>
<evidence type="ECO:0000256" key="3">
    <source>
        <dbReference type="ARBA" id="ARBA00022475"/>
    </source>
</evidence>
<feature type="transmembrane region" description="Helical" evidence="7">
    <location>
        <begin position="40"/>
        <end position="58"/>
    </location>
</feature>
<keyword evidence="4 7" id="KW-0812">Transmembrane</keyword>
<dbReference type="GO" id="GO:0005886">
    <property type="term" value="C:plasma membrane"/>
    <property type="evidence" value="ECO:0007669"/>
    <property type="project" value="UniProtKB-SubCell"/>
</dbReference>
<sequence>MDSFISSVITLALVMDGFGNIPLFITALKKVAPERRKIVLLRELGIALLIMIAFLFLGKWFLHAFGIHEYSLSIAGGIILFIISVKLVFGGEEEPKNDPKEDEPFVVPLAIPLVAGPAALSMVMITAAQQSNKLITLGAVIGASLINSVILMASFPLSKLLGKRGLIAIERLTGMILILMSVDMVMGGISSFMSL</sequence>
<keyword evidence="6 7" id="KW-0472">Membrane</keyword>
<evidence type="ECO:0000313" key="8">
    <source>
        <dbReference type="EMBL" id="OUO57341.1"/>
    </source>
</evidence>
<dbReference type="EMBL" id="NFJD01000001">
    <property type="protein sequence ID" value="OUO57341.1"/>
    <property type="molecule type" value="Genomic_DNA"/>
</dbReference>
<dbReference type="Proteomes" id="UP000196368">
    <property type="component" value="Unassembled WGS sequence"/>
</dbReference>
<gene>
    <name evidence="8" type="ORF">B5F75_00775</name>
</gene>
<reference evidence="9" key="1">
    <citation type="submission" date="2017-04" db="EMBL/GenBank/DDBJ databases">
        <title>Function of individual gut microbiota members based on whole genome sequencing of pure cultures obtained from chicken caecum.</title>
        <authorList>
            <person name="Medvecky M."/>
            <person name="Cejkova D."/>
            <person name="Polansky O."/>
            <person name="Karasova D."/>
            <person name="Kubasova T."/>
            <person name="Cizek A."/>
            <person name="Rychlik I."/>
        </authorList>
    </citation>
    <scope>NUCLEOTIDE SEQUENCE [LARGE SCALE GENOMIC DNA]</scope>
    <source>
        <strain evidence="9">An273</strain>
    </source>
</reference>
<keyword evidence="9" id="KW-1185">Reference proteome</keyword>
<dbReference type="RefSeq" id="WP_087286463.1">
    <property type="nucleotide sequence ID" value="NZ_NFJD01000001.1"/>
</dbReference>
<protein>
    <recommendedName>
        <fullName evidence="7">UPF0056 membrane protein</fullName>
    </recommendedName>
</protein>
<evidence type="ECO:0000256" key="5">
    <source>
        <dbReference type="ARBA" id="ARBA00022989"/>
    </source>
</evidence>
<accession>A0A1Y4DPP6</accession>
<comment type="caution">
    <text evidence="8">The sequence shown here is derived from an EMBL/GenBank/DDBJ whole genome shotgun (WGS) entry which is preliminary data.</text>
</comment>
<name>A0A1Y4DPP6_9BACT</name>
<feature type="transmembrane region" description="Helical" evidence="7">
    <location>
        <begin position="174"/>
        <end position="193"/>
    </location>
</feature>
<organism evidence="8 9">
    <name type="scientific">Candidatus Avelusimicrobium gallicola</name>
    <dbReference type="NCBI Taxonomy" id="2562704"/>
    <lineage>
        <taxon>Bacteria</taxon>
        <taxon>Pseudomonadati</taxon>
        <taxon>Elusimicrobiota</taxon>
        <taxon>Elusimicrobia</taxon>
        <taxon>Elusimicrobiales</taxon>
        <taxon>Elusimicrobiaceae</taxon>
        <taxon>Candidatus Avelusimicrobium</taxon>
    </lineage>
</organism>
<dbReference type="PANTHER" id="PTHR33508:SF10">
    <property type="entry name" value="UPF0056 INNER MEMBRANE PROTEIN YHGN"/>
    <property type="match status" value="1"/>
</dbReference>
<evidence type="ECO:0000256" key="6">
    <source>
        <dbReference type="ARBA" id="ARBA00023136"/>
    </source>
</evidence>
<feature type="transmembrane region" description="Helical" evidence="7">
    <location>
        <begin position="109"/>
        <end position="128"/>
    </location>
</feature>
<dbReference type="PANTHER" id="PTHR33508">
    <property type="entry name" value="UPF0056 MEMBRANE PROTEIN YHCE"/>
    <property type="match status" value="1"/>
</dbReference>